<dbReference type="EMBL" id="RHHQ01000018">
    <property type="protein sequence ID" value="RNB83346.1"/>
    <property type="molecule type" value="Genomic_DNA"/>
</dbReference>
<evidence type="ECO:0000259" key="2">
    <source>
        <dbReference type="Pfam" id="PF20906"/>
    </source>
</evidence>
<keyword evidence="4" id="KW-1185">Reference proteome</keyword>
<dbReference type="RefSeq" id="WP_122920078.1">
    <property type="nucleotide sequence ID" value="NZ_RHHQ01000018.1"/>
</dbReference>
<name>A0A3M8D5H3_9BACL</name>
<dbReference type="Gene3D" id="2.40.390.10">
    <property type="entry name" value="CV3147-like"/>
    <property type="match status" value="1"/>
</dbReference>
<dbReference type="Pfam" id="PF20906">
    <property type="entry name" value="S-Me-THD_C"/>
    <property type="match status" value="1"/>
</dbReference>
<proteinExistence type="predicted"/>
<protein>
    <submittedName>
        <fullName evidence="3">DUF917 domain-containing protein</fullName>
    </submittedName>
</protein>
<dbReference type="InterPro" id="IPR027479">
    <property type="entry name" value="S-Me-THD_N_sf"/>
</dbReference>
<evidence type="ECO:0000313" key="3">
    <source>
        <dbReference type="EMBL" id="RNB83346.1"/>
    </source>
</evidence>
<sequence length="403" mass="42688">MKWVTYMQEWAKAEQVVTRDDLWKIVLGAAFFGSGGGGSIDGGKRLIEDILQQGKPISIISPSQVKPQQMGAGTAMLGSPSALKKATDLGSTKLALDELEKALQVSFSFVMPMEVGPVNSLVPIGVAVRKNIPVADVDGAGRAVPELENTTFTAANIPVSPTALVNAPSAVNPQIKTILEIDTSSIKGSSAANNMETLARSIVQASNFGEMGGLATYPLNGSQLSGATIANTLTLAHYVGGIISEAVESHRDPLPRVLDFLRSIGMPSYTFGTGRVIEVKKPSGQGGFDVGYVKVQNQAGDVLVINYQNESLFAYVNTPSNIWAMAPDLICYMTPTGPLTNVEIEEGLVVTVVGLPANYKMRQTVIVDSFLGVLKALCGYDGPYIPIEKLHATGVEETVESTQ</sequence>
<accession>A0A3M8D5H3</accession>
<dbReference type="Proteomes" id="UP000271031">
    <property type="component" value="Unassembled WGS sequence"/>
</dbReference>
<evidence type="ECO:0000313" key="4">
    <source>
        <dbReference type="Proteomes" id="UP000271031"/>
    </source>
</evidence>
<dbReference type="InterPro" id="IPR024071">
    <property type="entry name" value="S-Me-THD_C_sf"/>
</dbReference>
<evidence type="ECO:0000259" key="1">
    <source>
        <dbReference type="Pfam" id="PF06032"/>
    </source>
</evidence>
<feature type="domain" description="S-Me-THD N-terminal" evidence="1">
    <location>
        <begin position="21"/>
        <end position="167"/>
    </location>
</feature>
<dbReference type="SUPFAM" id="SSF160991">
    <property type="entry name" value="CV3147-like"/>
    <property type="match status" value="1"/>
</dbReference>
<comment type="caution">
    <text evidence="3">The sequence shown here is derived from an EMBL/GenBank/DDBJ whole genome shotgun (WGS) entry which is preliminary data.</text>
</comment>
<feature type="domain" description="S-Me-THD-like C-terminal" evidence="2">
    <location>
        <begin position="194"/>
        <end position="363"/>
    </location>
</feature>
<dbReference type="Pfam" id="PF06032">
    <property type="entry name" value="S-Me-THD_N"/>
    <property type="match status" value="1"/>
</dbReference>
<dbReference type="InterPro" id="IPR010318">
    <property type="entry name" value="S-Me-THD_N"/>
</dbReference>
<dbReference type="AlphaFoldDB" id="A0A3M8D5H3"/>
<dbReference type="OrthoDB" id="7441206at2"/>
<organism evidence="3 4">
    <name type="scientific">Brevibacillus fluminis</name>
    <dbReference type="NCBI Taxonomy" id="511487"/>
    <lineage>
        <taxon>Bacteria</taxon>
        <taxon>Bacillati</taxon>
        <taxon>Bacillota</taxon>
        <taxon>Bacilli</taxon>
        <taxon>Bacillales</taxon>
        <taxon>Paenibacillaceae</taxon>
        <taxon>Brevibacillus</taxon>
    </lineage>
</organism>
<dbReference type="InterPro" id="IPR048350">
    <property type="entry name" value="S-Me-THD-like_C"/>
</dbReference>
<reference evidence="3 4" key="1">
    <citation type="submission" date="2018-10" db="EMBL/GenBank/DDBJ databases">
        <title>Phylogenomics of Brevibacillus.</title>
        <authorList>
            <person name="Dunlap C."/>
        </authorList>
    </citation>
    <scope>NUCLEOTIDE SEQUENCE [LARGE SCALE GENOMIC DNA]</scope>
    <source>
        <strain evidence="3 4">JCM 15716</strain>
    </source>
</reference>
<dbReference type="Gene3D" id="3.40.1610.10">
    <property type="entry name" value="CV3147-like domain"/>
    <property type="match status" value="1"/>
</dbReference>
<gene>
    <name evidence="3" type="ORF">EDM56_22010</name>
</gene>